<accession>A0A556CMQ9</accession>
<dbReference type="OrthoDB" id="1256785at2"/>
<name>A0A556CMQ9_BREAU</name>
<dbReference type="SUPFAM" id="SSF54427">
    <property type="entry name" value="NTF2-like"/>
    <property type="match status" value="1"/>
</dbReference>
<evidence type="ECO:0000313" key="2">
    <source>
        <dbReference type="Proteomes" id="UP000316406"/>
    </source>
</evidence>
<sequence>MTDIAAALHDLLNERQLPLEEAVRRHFTDTYRQRTDGTWDDRAGFVQHIAHLRTIVANATITIRDELRDGDRYADRHIAHIIKQDGGEVVQEVYLFGTLARDGRFDRVEEVTIMLDGDEGDRDIGSAR</sequence>
<proteinExistence type="predicted"/>
<dbReference type="EMBL" id="VLTK01000002">
    <property type="protein sequence ID" value="TSI18731.1"/>
    <property type="molecule type" value="Genomic_DNA"/>
</dbReference>
<dbReference type="InterPro" id="IPR032710">
    <property type="entry name" value="NTF2-like_dom_sf"/>
</dbReference>
<reference evidence="1 2" key="1">
    <citation type="submission" date="2019-07" db="EMBL/GenBank/DDBJ databases">
        <title>Draft genome sequence of Brevibacterium aurantiacum XU54 isolated from Xinjiang China.</title>
        <authorList>
            <person name="Xu X."/>
        </authorList>
    </citation>
    <scope>NUCLEOTIDE SEQUENCE [LARGE SCALE GENOMIC DNA]</scope>
    <source>
        <strain evidence="1 2">XU54</strain>
    </source>
</reference>
<evidence type="ECO:0000313" key="1">
    <source>
        <dbReference type="EMBL" id="TSI18731.1"/>
    </source>
</evidence>
<dbReference type="Gene3D" id="3.10.450.50">
    <property type="match status" value="1"/>
</dbReference>
<dbReference type="RefSeq" id="WP_143921283.1">
    <property type="nucleotide sequence ID" value="NZ_VLTK01000002.1"/>
</dbReference>
<dbReference type="Proteomes" id="UP000316406">
    <property type="component" value="Unassembled WGS sequence"/>
</dbReference>
<protein>
    <submittedName>
        <fullName evidence="1">Nuclear transport factor 2 family protein</fullName>
    </submittedName>
</protein>
<gene>
    <name evidence="1" type="ORF">FO013_04105</name>
</gene>
<organism evidence="1 2">
    <name type="scientific">Brevibacterium aurantiacum</name>
    <dbReference type="NCBI Taxonomy" id="273384"/>
    <lineage>
        <taxon>Bacteria</taxon>
        <taxon>Bacillati</taxon>
        <taxon>Actinomycetota</taxon>
        <taxon>Actinomycetes</taxon>
        <taxon>Micrococcales</taxon>
        <taxon>Brevibacteriaceae</taxon>
        <taxon>Brevibacterium</taxon>
    </lineage>
</organism>
<dbReference type="AlphaFoldDB" id="A0A556CMQ9"/>
<keyword evidence="2" id="KW-1185">Reference proteome</keyword>
<comment type="caution">
    <text evidence="1">The sequence shown here is derived from an EMBL/GenBank/DDBJ whole genome shotgun (WGS) entry which is preliminary data.</text>
</comment>